<dbReference type="HOGENOM" id="CLU_3259575_0_0_6"/>
<gene>
    <name evidence="1" type="ordered locus">VFMJ11_A0456</name>
</gene>
<reference evidence="2" key="1">
    <citation type="submission" date="2008-08" db="EMBL/GenBank/DDBJ databases">
        <title>Complete sequence of Vibrio fischeri strain MJ11.</title>
        <authorList>
            <person name="Mandel M.J."/>
            <person name="Stabb E.V."/>
            <person name="Ruby E.G."/>
            <person name="Ferriera S."/>
            <person name="Johnson J."/>
            <person name="Kravitz S."/>
            <person name="Beeson K."/>
            <person name="Sutton G."/>
            <person name="Rogers Y.-H."/>
            <person name="Friedman R."/>
            <person name="Frazier M."/>
            <person name="Venter J.C."/>
        </authorList>
    </citation>
    <scope>NUCLEOTIDE SEQUENCE [LARGE SCALE GENOMIC DNA]</scope>
    <source>
        <strain evidence="2">MJ11</strain>
    </source>
</reference>
<reference evidence="1 2" key="2">
    <citation type="journal article" date="2009" name="Nature">
        <title>A single regulatory gene is sufficient to alter bacterial host range.</title>
        <authorList>
            <person name="Mandel M.J."/>
            <person name="Wollenberg M.S."/>
            <person name="Stabb E.V."/>
            <person name="Visick K.L."/>
            <person name="Ruby E.G."/>
        </authorList>
    </citation>
    <scope>NUCLEOTIDE SEQUENCE [LARGE SCALE GENOMIC DNA]</scope>
    <source>
        <strain evidence="1 2">MJ11</strain>
    </source>
</reference>
<dbReference type="EMBL" id="CP001133">
    <property type="protein sequence ID" value="ACH63876.1"/>
    <property type="molecule type" value="Genomic_DNA"/>
</dbReference>
<name>B5ETJ2_ALIFM</name>
<organism evidence="1 2">
    <name type="scientific">Aliivibrio fischeri (strain MJ11)</name>
    <name type="common">Vibrio fischeri</name>
    <dbReference type="NCBI Taxonomy" id="388396"/>
    <lineage>
        <taxon>Bacteria</taxon>
        <taxon>Pseudomonadati</taxon>
        <taxon>Pseudomonadota</taxon>
        <taxon>Gammaproteobacteria</taxon>
        <taxon>Vibrionales</taxon>
        <taxon>Vibrionaceae</taxon>
        <taxon>Aliivibrio</taxon>
    </lineage>
</organism>
<proteinExistence type="predicted"/>
<dbReference type="AlphaFoldDB" id="B5ETJ2"/>
<sequence length="42" mass="4748">MAITSAFQADDAGSIPAVRSKFYKKSSRINESFFYACNLHKF</sequence>
<accession>B5ETJ2</accession>
<evidence type="ECO:0000313" key="1">
    <source>
        <dbReference type="EMBL" id="ACH63876.1"/>
    </source>
</evidence>
<evidence type="ECO:0000313" key="2">
    <source>
        <dbReference type="Proteomes" id="UP000001857"/>
    </source>
</evidence>
<dbReference type="Proteomes" id="UP000001857">
    <property type="component" value="Chromosome II"/>
</dbReference>
<protein>
    <submittedName>
        <fullName evidence="1">Uncharacterized protein</fullName>
    </submittedName>
</protein>
<dbReference type="KEGG" id="vfm:VFMJ11_A0456"/>